<organism evidence="8 9">
    <name type="scientific">Ammonicoccus fulvus</name>
    <dbReference type="NCBI Taxonomy" id="3138240"/>
    <lineage>
        <taxon>Bacteria</taxon>
        <taxon>Bacillati</taxon>
        <taxon>Actinomycetota</taxon>
        <taxon>Actinomycetes</taxon>
        <taxon>Propionibacteriales</taxon>
        <taxon>Propionibacteriaceae</taxon>
        <taxon>Ammonicoccus</taxon>
    </lineage>
</organism>
<keyword evidence="9" id="KW-1185">Reference proteome</keyword>
<dbReference type="SUPFAM" id="SSF46894">
    <property type="entry name" value="C-terminal effector domain of the bipartite response regulators"/>
    <property type="match status" value="1"/>
</dbReference>
<dbReference type="PROSITE" id="PS50110">
    <property type="entry name" value="RESPONSE_REGULATORY"/>
    <property type="match status" value="1"/>
</dbReference>
<feature type="modified residue" description="4-aspartylphosphate" evidence="5">
    <location>
        <position position="57"/>
    </location>
</feature>
<dbReference type="Pfam" id="PF00196">
    <property type="entry name" value="GerE"/>
    <property type="match status" value="1"/>
</dbReference>
<dbReference type="RefSeq" id="WP_425307647.1">
    <property type="nucleotide sequence ID" value="NZ_CP154795.1"/>
</dbReference>
<dbReference type="PANTHER" id="PTHR43214:SF24">
    <property type="entry name" value="TRANSCRIPTIONAL REGULATORY PROTEIN NARL-RELATED"/>
    <property type="match status" value="1"/>
</dbReference>
<gene>
    <name evidence="8" type="ORF">AADG42_02455</name>
</gene>
<dbReference type="InterPro" id="IPR058245">
    <property type="entry name" value="NreC/VraR/RcsB-like_REC"/>
</dbReference>
<evidence type="ECO:0000256" key="4">
    <source>
        <dbReference type="ARBA" id="ARBA00023163"/>
    </source>
</evidence>
<evidence type="ECO:0000256" key="1">
    <source>
        <dbReference type="ARBA" id="ARBA00022553"/>
    </source>
</evidence>
<dbReference type="InterPro" id="IPR016032">
    <property type="entry name" value="Sig_transdc_resp-reg_C-effctor"/>
</dbReference>
<keyword evidence="3" id="KW-0238">DNA-binding</keyword>
<evidence type="ECO:0000256" key="3">
    <source>
        <dbReference type="ARBA" id="ARBA00023125"/>
    </source>
</evidence>
<dbReference type="CDD" id="cd06170">
    <property type="entry name" value="LuxR_C_like"/>
    <property type="match status" value="1"/>
</dbReference>
<dbReference type="InterPro" id="IPR011006">
    <property type="entry name" value="CheY-like_superfamily"/>
</dbReference>
<dbReference type="PANTHER" id="PTHR43214">
    <property type="entry name" value="TWO-COMPONENT RESPONSE REGULATOR"/>
    <property type="match status" value="1"/>
</dbReference>
<evidence type="ECO:0000313" key="9">
    <source>
        <dbReference type="Proteomes" id="UP001442841"/>
    </source>
</evidence>
<dbReference type="EMBL" id="CP154795">
    <property type="protein sequence ID" value="XAN06215.1"/>
    <property type="molecule type" value="Genomic_DNA"/>
</dbReference>
<evidence type="ECO:0000259" key="6">
    <source>
        <dbReference type="PROSITE" id="PS50043"/>
    </source>
</evidence>
<keyword evidence="1 5" id="KW-0597">Phosphoprotein</keyword>
<dbReference type="Pfam" id="PF00072">
    <property type="entry name" value="Response_reg"/>
    <property type="match status" value="1"/>
</dbReference>
<name>A0ABZ3FM37_9ACTN</name>
<dbReference type="InterPro" id="IPR000792">
    <property type="entry name" value="Tscrpt_reg_LuxR_C"/>
</dbReference>
<dbReference type="CDD" id="cd17535">
    <property type="entry name" value="REC_NarL-like"/>
    <property type="match status" value="1"/>
</dbReference>
<feature type="domain" description="Response regulatory" evidence="7">
    <location>
        <begin position="5"/>
        <end position="122"/>
    </location>
</feature>
<dbReference type="Gene3D" id="3.40.50.2300">
    <property type="match status" value="1"/>
</dbReference>
<reference evidence="8 9" key="1">
    <citation type="submission" date="2024-04" db="EMBL/GenBank/DDBJ databases">
        <title>Isolation of an actinomycete strain from pig manure.</title>
        <authorList>
            <person name="Gong T."/>
            <person name="Yu Z."/>
            <person name="An M."/>
            <person name="Wei C."/>
            <person name="Yang W."/>
            <person name="Liu L."/>
        </authorList>
    </citation>
    <scope>NUCLEOTIDE SEQUENCE [LARGE SCALE GENOMIC DNA]</scope>
    <source>
        <strain evidence="8 9">ZF39</strain>
    </source>
</reference>
<evidence type="ECO:0000259" key="7">
    <source>
        <dbReference type="PROSITE" id="PS50110"/>
    </source>
</evidence>
<dbReference type="Proteomes" id="UP001442841">
    <property type="component" value="Chromosome"/>
</dbReference>
<evidence type="ECO:0000256" key="5">
    <source>
        <dbReference type="PROSITE-ProRule" id="PRU00169"/>
    </source>
</evidence>
<dbReference type="InterPro" id="IPR001789">
    <property type="entry name" value="Sig_transdc_resp-reg_receiver"/>
</dbReference>
<dbReference type="SMART" id="SM00448">
    <property type="entry name" value="REC"/>
    <property type="match status" value="1"/>
</dbReference>
<protein>
    <submittedName>
        <fullName evidence="8">Response regulator transcription factor</fullName>
    </submittedName>
</protein>
<accession>A0ABZ3FM37</accession>
<dbReference type="PROSITE" id="PS50043">
    <property type="entry name" value="HTH_LUXR_2"/>
    <property type="match status" value="1"/>
</dbReference>
<sequence length="233" mass="24753">MSTIRILLVDDQALVRRGLRQLLALEEGVEVVGEAADGREALDLIAGGVVPDVALVDARMPGMDGIELIGRLRTDHPEIATLLLTTFDEDELLFGSLAAGAGGFLLKDVEPEDLMQAIRSVRGRTMVVDDHMAERLVARLRAGAQVAVPEDEGTVVHSEASAAAYIPDGPPGSPALTERELEVARMVAAGASNREIAGALFLGEGTVKNHVSAALRKLGLRDRTQLALAMRRP</sequence>
<dbReference type="SUPFAM" id="SSF52172">
    <property type="entry name" value="CheY-like"/>
    <property type="match status" value="1"/>
</dbReference>
<dbReference type="PROSITE" id="PS00622">
    <property type="entry name" value="HTH_LUXR_1"/>
    <property type="match status" value="1"/>
</dbReference>
<dbReference type="InterPro" id="IPR039420">
    <property type="entry name" value="WalR-like"/>
</dbReference>
<keyword evidence="4" id="KW-0804">Transcription</keyword>
<keyword evidence="2" id="KW-0805">Transcription regulation</keyword>
<dbReference type="SMART" id="SM00421">
    <property type="entry name" value="HTH_LUXR"/>
    <property type="match status" value="1"/>
</dbReference>
<feature type="domain" description="HTH luxR-type" evidence="6">
    <location>
        <begin position="169"/>
        <end position="233"/>
    </location>
</feature>
<evidence type="ECO:0000313" key="8">
    <source>
        <dbReference type="EMBL" id="XAN06215.1"/>
    </source>
</evidence>
<dbReference type="PRINTS" id="PR00038">
    <property type="entry name" value="HTHLUXR"/>
</dbReference>
<evidence type="ECO:0000256" key="2">
    <source>
        <dbReference type="ARBA" id="ARBA00023015"/>
    </source>
</evidence>
<proteinExistence type="predicted"/>